<dbReference type="InterPro" id="IPR050135">
    <property type="entry name" value="dGTPase-like"/>
</dbReference>
<keyword evidence="2" id="KW-0378">Hydrolase</keyword>
<proteinExistence type="predicted"/>
<dbReference type="Proteomes" id="UP001224775">
    <property type="component" value="Unassembled WGS sequence"/>
</dbReference>
<dbReference type="Gene3D" id="3.30.70.2760">
    <property type="match status" value="1"/>
</dbReference>
<dbReference type="Gene3D" id="1.10.3210.10">
    <property type="entry name" value="Hypothetical protein af1432"/>
    <property type="match status" value="1"/>
</dbReference>
<dbReference type="SUPFAM" id="SSF109604">
    <property type="entry name" value="HD-domain/PDEase-like"/>
    <property type="match status" value="1"/>
</dbReference>
<dbReference type="CDD" id="cd00077">
    <property type="entry name" value="HDc"/>
    <property type="match status" value="1"/>
</dbReference>
<reference evidence="2" key="1">
    <citation type="submission" date="2023-06" db="EMBL/GenBank/DDBJ databases">
        <title>Survivors Of The Sea: Transcriptome response of Skeletonema marinoi to long-term dormancy.</title>
        <authorList>
            <person name="Pinder M.I.M."/>
            <person name="Kourtchenko O."/>
            <person name="Robertson E.K."/>
            <person name="Larsson T."/>
            <person name="Maumus F."/>
            <person name="Osuna-Cruz C.M."/>
            <person name="Vancaester E."/>
            <person name="Stenow R."/>
            <person name="Vandepoele K."/>
            <person name="Ploug H."/>
            <person name="Bruchert V."/>
            <person name="Godhe A."/>
            <person name="Topel M."/>
        </authorList>
    </citation>
    <scope>NUCLEOTIDE SEQUENCE</scope>
    <source>
        <strain evidence="2">R05AC</strain>
    </source>
</reference>
<keyword evidence="3" id="KW-1185">Reference proteome</keyword>
<evidence type="ECO:0000313" key="3">
    <source>
        <dbReference type="Proteomes" id="UP001224775"/>
    </source>
</evidence>
<protein>
    <submittedName>
        <fullName evidence="2">Deoxynucleoside triphosphate triphosphohydrolase</fullName>
        <ecNumber evidence="2">3.1.5.-</ecNumber>
    </submittedName>
</protein>
<organism evidence="2 3">
    <name type="scientific">Skeletonema marinoi</name>
    <dbReference type="NCBI Taxonomy" id="267567"/>
    <lineage>
        <taxon>Eukaryota</taxon>
        <taxon>Sar</taxon>
        <taxon>Stramenopiles</taxon>
        <taxon>Ochrophyta</taxon>
        <taxon>Bacillariophyta</taxon>
        <taxon>Coscinodiscophyceae</taxon>
        <taxon>Thalassiosirophycidae</taxon>
        <taxon>Thalassiosirales</taxon>
        <taxon>Skeletonemataceae</taxon>
        <taxon>Skeletonema</taxon>
        <taxon>Skeletonema marinoi-dohrnii complex</taxon>
    </lineage>
</organism>
<dbReference type="InterPro" id="IPR003607">
    <property type="entry name" value="HD/PDEase_dom"/>
</dbReference>
<dbReference type="InterPro" id="IPR006674">
    <property type="entry name" value="HD_domain"/>
</dbReference>
<evidence type="ECO:0000313" key="2">
    <source>
        <dbReference type="EMBL" id="KAK1738372.1"/>
    </source>
</evidence>
<name>A0AAD9D8V2_9STRA</name>
<dbReference type="GO" id="GO:0008832">
    <property type="term" value="F:dGTPase activity"/>
    <property type="evidence" value="ECO:0007669"/>
    <property type="project" value="TreeGrafter"/>
</dbReference>
<dbReference type="PANTHER" id="PTHR11373">
    <property type="entry name" value="DEOXYNUCLEOSIDE TRIPHOSPHATE TRIPHOSPHOHYDROLASE"/>
    <property type="match status" value="1"/>
</dbReference>
<dbReference type="SMART" id="SM00471">
    <property type="entry name" value="HDc"/>
    <property type="match status" value="1"/>
</dbReference>
<dbReference type="Pfam" id="PF01966">
    <property type="entry name" value="HD"/>
    <property type="match status" value="1"/>
</dbReference>
<dbReference type="GO" id="GO:0006203">
    <property type="term" value="P:dGTP catabolic process"/>
    <property type="evidence" value="ECO:0007669"/>
    <property type="project" value="TreeGrafter"/>
</dbReference>
<evidence type="ECO:0000259" key="1">
    <source>
        <dbReference type="SMART" id="SM00471"/>
    </source>
</evidence>
<gene>
    <name evidence="2" type="ORF">QTG54_011041</name>
</gene>
<dbReference type="PANTHER" id="PTHR11373:SF4">
    <property type="entry name" value="DEOXYNUCLEOSIDE TRIPHOSPHATE TRIPHOSPHOHYDROLASE SAMHD1"/>
    <property type="match status" value="1"/>
</dbReference>
<sequence>MTSSHTPVGFEVWPMKNETRKCNDEVHGEVTIPPAVQIVLDSPAVQRLANLKQLGCAFNTYPSCSHTRKEHSLGVMETASNIIATSNIGKQQLNITKMDILCLRIAGLTHDLGHGPFSHVYESFLKASYKQEKEHPELYSERNAKFKEQFGMDLPDLPPSYEHEKTSLMMVDDLLATNGLEIDWGALDEPLKQVGNGVDSETFGVIRKNKNEPGETTVDHFTSRDWIFIKECIYGKPLVYPDAPETQKAFVGRGKNKEFLYDIISNRHSGLDVDRYDYYARDGLSAMGKKDAYNVLLRTAVVAKGLCPNRDTCFDCKDKPHSEEARHLMICYPVKHISEAMSFFETRINNHDKIYTHKKTKAAELLMVDLMLESDLHFSTLLSTQHNDPDALPTHSRFADFEYPKLPLSRAWMYPRLFLRADDSIVGVIEDKVLESSDKGLASLKKILRHLRKHEFYKCVGEVEIDEIGGDTLWDMDEDDIKREMVTILLETEGNRIARTNATYEFGDDEQITLDTNDIIVEKRELHYGSKEKNPVLQMNFLEKKHFEDIDTLPIEKLPLAGPPEKLPLNKPEHFIKRTIRFFSRDREKNELLGHAFQNWKIVKEEGYNELKMCFEEIDDEGESQSNPALLTQESASYSAVKRRKLDF</sequence>
<dbReference type="AlphaFoldDB" id="A0AAD9D8V2"/>
<comment type="caution">
    <text evidence="2">The sequence shown here is derived from an EMBL/GenBank/DDBJ whole genome shotgun (WGS) entry which is preliminary data.</text>
</comment>
<dbReference type="GO" id="GO:0005634">
    <property type="term" value="C:nucleus"/>
    <property type="evidence" value="ECO:0007669"/>
    <property type="project" value="TreeGrafter"/>
</dbReference>
<dbReference type="EMBL" id="JATAAI010000021">
    <property type="protein sequence ID" value="KAK1738372.1"/>
    <property type="molecule type" value="Genomic_DNA"/>
</dbReference>
<accession>A0AAD9D8V2</accession>
<dbReference type="EC" id="3.1.5.-" evidence="2"/>
<feature type="domain" description="HD/PDEase" evidence="1">
    <location>
        <begin position="64"/>
        <end position="288"/>
    </location>
</feature>